<dbReference type="Proteomes" id="UP000184335">
    <property type="component" value="Unassembled WGS sequence"/>
</dbReference>
<dbReference type="OrthoDB" id="1029341at2"/>
<evidence type="ECO:0000313" key="1">
    <source>
        <dbReference type="EMBL" id="SHI36640.1"/>
    </source>
</evidence>
<organism evidence="1 2">
    <name type="scientific">Cruoricaptor ignavus</name>
    <dbReference type="NCBI Taxonomy" id="1118202"/>
    <lineage>
        <taxon>Bacteria</taxon>
        <taxon>Pseudomonadati</taxon>
        <taxon>Bacteroidota</taxon>
        <taxon>Flavobacteriia</taxon>
        <taxon>Flavobacteriales</taxon>
        <taxon>Weeksellaceae</taxon>
        <taxon>Cruoricaptor</taxon>
    </lineage>
</organism>
<dbReference type="STRING" id="1118202.SAMN05443429_101313"/>
<protein>
    <submittedName>
        <fullName evidence="1">Phage derived protein Gp49-like</fullName>
    </submittedName>
</protein>
<name>A0A1M6AJH4_9FLAO</name>
<sequence>MRTILYSDEVRAFLEEADKGVLIKFDYVLSILQSQPVVNAKTAKKLTGTPLHELRIQVGNEYRILCFAIDHDNITQARNILLLNAFMKKATKDYDKQIKRALKILEQWTDRR</sequence>
<gene>
    <name evidence="1" type="ORF">SAMN05443429_101313</name>
</gene>
<dbReference type="RefSeq" id="WP_073177646.1">
    <property type="nucleotide sequence ID" value="NZ_FQYI01000001.1"/>
</dbReference>
<reference evidence="1 2" key="1">
    <citation type="submission" date="2016-11" db="EMBL/GenBank/DDBJ databases">
        <authorList>
            <person name="Jaros S."/>
            <person name="Januszkiewicz K."/>
            <person name="Wedrychowicz H."/>
        </authorList>
    </citation>
    <scope>NUCLEOTIDE SEQUENCE [LARGE SCALE GENOMIC DNA]</scope>
    <source>
        <strain evidence="1 2">DSM 25479</strain>
    </source>
</reference>
<accession>A0A1M6AJH4</accession>
<proteinExistence type="predicted"/>
<dbReference type="EMBL" id="FQYI01000001">
    <property type="protein sequence ID" value="SHI36640.1"/>
    <property type="molecule type" value="Genomic_DNA"/>
</dbReference>
<dbReference type="AlphaFoldDB" id="A0A1M6AJH4"/>
<keyword evidence="2" id="KW-1185">Reference proteome</keyword>
<evidence type="ECO:0000313" key="2">
    <source>
        <dbReference type="Proteomes" id="UP000184335"/>
    </source>
</evidence>
<dbReference type="Pfam" id="PF05973">
    <property type="entry name" value="Gp49"/>
    <property type="match status" value="1"/>
</dbReference>
<dbReference type="SUPFAM" id="SSF143011">
    <property type="entry name" value="RelE-like"/>
    <property type="match status" value="1"/>
</dbReference>
<dbReference type="InterPro" id="IPR035093">
    <property type="entry name" value="RelE/ParE_toxin_dom_sf"/>
</dbReference>
<dbReference type="InterPro" id="IPR009241">
    <property type="entry name" value="HigB-like"/>
</dbReference>